<evidence type="ECO:0000256" key="7">
    <source>
        <dbReference type="SAM" id="Phobius"/>
    </source>
</evidence>
<dbReference type="GO" id="GO:0006886">
    <property type="term" value="P:intracellular protein transport"/>
    <property type="evidence" value="ECO:0000318"/>
    <property type="project" value="GO_Central"/>
</dbReference>
<feature type="coiled-coil region" evidence="6">
    <location>
        <begin position="20"/>
        <end position="72"/>
    </location>
</feature>
<evidence type="ECO:0000256" key="4">
    <source>
        <dbReference type="ARBA" id="ARBA00022990"/>
    </source>
</evidence>
<accession>A0A059ATG6</accession>
<evidence type="ECO:0000259" key="8">
    <source>
        <dbReference type="PROSITE" id="PS50192"/>
    </source>
</evidence>
<evidence type="ECO:0000256" key="1">
    <source>
        <dbReference type="ARBA" id="ARBA00009063"/>
    </source>
</evidence>
<keyword evidence="2" id="KW-0813">Transport</keyword>
<feature type="transmembrane region" description="Helical" evidence="7">
    <location>
        <begin position="279"/>
        <end position="297"/>
    </location>
</feature>
<evidence type="ECO:0000256" key="6">
    <source>
        <dbReference type="SAM" id="Coils"/>
    </source>
</evidence>
<dbReference type="FunCoup" id="A0A059ATG6">
    <property type="interactions" value="383"/>
</dbReference>
<dbReference type="eggNOG" id="KOG0810">
    <property type="taxonomic scope" value="Eukaryota"/>
</dbReference>
<keyword evidence="7" id="KW-0812">Transmembrane</keyword>
<dbReference type="GO" id="GO:0048278">
    <property type="term" value="P:vesicle docking"/>
    <property type="evidence" value="ECO:0000318"/>
    <property type="project" value="GO_Central"/>
</dbReference>
<keyword evidence="5 6" id="KW-0175">Coiled coil</keyword>
<dbReference type="GO" id="GO:0031201">
    <property type="term" value="C:SNARE complex"/>
    <property type="evidence" value="ECO:0000318"/>
    <property type="project" value="GO_Central"/>
</dbReference>
<dbReference type="eggNOG" id="KOG3351">
    <property type="taxonomic scope" value="Eukaryota"/>
</dbReference>
<dbReference type="SMART" id="SM00397">
    <property type="entry name" value="t_SNARE"/>
    <property type="match status" value="1"/>
</dbReference>
<dbReference type="InterPro" id="IPR010989">
    <property type="entry name" value="SNARE"/>
</dbReference>
<evidence type="ECO:0000256" key="3">
    <source>
        <dbReference type="ARBA" id="ARBA00022927"/>
    </source>
</evidence>
<dbReference type="GO" id="GO:0000149">
    <property type="term" value="F:SNARE binding"/>
    <property type="evidence" value="ECO:0000318"/>
    <property type="project" value="GO_Central"/>
</dbReference>
<keyword evidence="4" id="KW-0007">Acetylation</keyword>
<dbReference type="CDD" id="cd15848">
    <property type="entry name" value="SNARE_syntaxin1-like"/>
    <property type="match status" value="1"/>
</dbReference>
<dbReference type="CDD" id="cd00179">
    <property type="entry name" value="SynN"/>
    <property type="match status" value="1"/>
</dbReference>
<keyword evidence="7" id="KW-1133">Transmembrane helix</keyword>
<proteinExistence type="inferred from homology"/>
<dbReference type="InterPro" id="IPR045242">
    <property type="entry name" value="Syntaxin"/>
</dbReference>
<dbReference type="Gene3D" id="1.20.5.110">
    <property type="match status" value="1"/>
</dbReference>
<dbReference type="Gene3D" id="1.20.58.70">
    <property type="match status" value="1"/>
</dbReference>
<dbReference type="GO" id="GO:0005886">
    <property type="term" value="C:plasma membrane"/>
    <property type="evidence" value="ECO:0000318"/>
    <property type="project" value="GO_Central"/>
</dbReference>
<gene>
    <name evidence="9" type="ORF">EUGRSUZ_I02426</name>
</gene>
<dbReference type="OMA" id="KTTHGPK"/>
<dbReference type="PROSITE" id="PS50192">
    <property type="entry name" value="T_SNARE"/>
    <property type="match status" value="1"/>
</dbReference>
<evidence type="ECO:0000256" key="5">
    <source>
        <dbReference type="ARBA" id="ARBA00023054"/>
    </source>
</evidence>
<dbReference type="InterPro" id="IPR006011">
    <property type="entry name" value="Syntaxin_N"/>
</dbReference>
<dbReference type="EMBL" id="KK198761">
    <property type="protein sequence ID" value="KCW56740.1"/>
    <property type="molecule type" value="Genomic_DNA"/>
</dbReference>
<dbReference type="AlphaFoldDB" id="A0A059ATG6"/>
<dbReference type="GO" id="GO:0012505">
    <property type="term" value="C:endomembrane system"/>
    <property type="evidence" value="ECO:0000318"/>
    <property type="project" value="GO_Central"/>
</dbReference>
<dbReference type="SMART" id="SM00503">
    <property type="entry name" value="SynN"/>
    <property type="match status" value="1"/>
</dbReference>
<sequence>MNDLMTESFLNYVELKKQAQKDLEAELDLELGQLDAAEEQNLSQFFHEVDAIESEMEEITNLLLDLQGLNEESKFTYSAKALRGLRDRIDSDLISVLRKAKSVKALLESLDRSNLTNRGLSANFQEGSSVDRTRISVTSGLRTRLKETMNEFQLLRDKIVADHKEDLKRRYFNATGEVAGEEVIEKIISSGGKIELFGGKTKLSLGSPERHEAVRDLQKSLDKLHQVFLDMAVLVEAQGVGLGDIEENVAGANAFVSGGTTNLYYANQMKRKGRHWAKWVWAVMAIILLVCLVSLLAS</sequence>
<dbReference type="Pfam" id="PF00804">
    <property type="entry name" value="Syntaxin"/>
    <property type="match status" value="1"/>
</dbReference>
<dbReference type="SUPFAM" id="SSF47661">
    <property type="entry name" value="t-snare proteins"/>
    <property type="match status" value="1"/>
</dbReference>
<reference evidence="9" key="1">
    <citation type="submission" date="2013-07" db="EMBL/GenBank/DDBJ databases">
        <title>The genome of Eucalyptus grandis.</title>
        <authorList>
            <person name="Schmutz J."/>
            <person name="Hayes R."/>
            <person name="Myburg A."/>
            <person name="Tuskan G."/>
            <person name="Grattapaglia D."/>
            <person name="Rokhsar D.S."/>
        </authorList>
    </citation>
    <scope>NUCLEOTIDE SEQUENCE</scope>
    <source>
        <tissue evidence="9">Leaf extractions</tissue>
    </source>
</reference>
<dbReference type="GO" id="GO:0005484">
    <property type="term" value="F:SNAP receptor activity"/>
    <property type="evidence" value="ECO:0000318"/>
    <property type="project" value="GO_Central"/>
</dbReference>
<dbReference type="Gramene" id="KCW56740">
    <property type="protein sequence ID" value="KCW56740"/>
    <property type="gene ID" value="EUGRSUZ_I02426"/>
</dbReference>
<organism evidence="9">
    <name type="scientific">Eucalyptus grandis</name>
    <name type="common">Flooded gum</name>
    <dbReference type="NCBI Taxonomy" id="71139"/>
    <lineage>
        <taxon>Eukaryota</taxon>
        <taxon>Viridiplantae</taxon>
        <taxon>Streptophyta</taxon>
        <taxon>Embryophyta</taxon>
        <taxon>Tracheophyta</taxon>
        <taxon>Spermatophyta</taxon>
        <taxon>Magnoliopsida</taxon>
        <taxon>eudicotyledons</taxon>
        <taxon>Gunneridae</taxon>
        <taxon>Pentapetalae</taxon>
        <taxon>rosids</taxon>
        <taxon>malvids</taxon>
        <taxon>Myrtales</taxon>
        <taxon>Myrtaceae</taxon>
        <taxon>Myrtoideae</taxon>
        <taxon>Eucalypteae</taxon>
        <taxon>Eucalyptus</taxon>
    </lineage>
</organism>
<name>A0A059ATG6_EUCGR</name>
<dbReference type="GO" id="GO:0006906">
    <property type="term" value="P:vesicle fusion"/>
    <property type="evidence" value="ECO:0000318"/>
    <property type="project" value="GO_Central"/>
</dbReference>
<dbReference type="FunFam" id="1.20.58.70:FF:000003">
    <property type="entry name" value="Qa-SNARE, Sso1/Syntaxin1-type, SYP12A-group"/>
    <property type="match status" value="1"/>
</dbReference>
<evidence type="ECO:0000256" key="2">
    <source>
        <dbReference type="ARBA" id="ARBA00022448"/>
    </source>
</evidence>
<comment type="similarity">
    <text evidence="1">Belongs to the syntaxin family.</text>
</comment>
<dbReference type="InterPro" id="IPR000727">
    <property type="entry name" value="T_SNARE_dom"/>
</dbReference>
<evidence type="ECO:0000313" key="9">
    <source>
        <dbReference type="EMBL" id="KCW56740.1"/>
    </source>
</evidence>
<dbReference type="PANTHER" id="PTHR19957:SF123">
    <property type="entry name" value="SYNTAXIN-112"/>
    <property type="match status" value="1"/>
</dbReference>
<dbReference type="GO" id="GO:0006887">
    <property type="term" value="P:exocytosis"/>
    <property type="evidence" value="ECO:0000318"/>
    <property type="project" value="GO_Central"/>
</dbReference>
<dbReference type="InParanoid" id="A0A059ATG6"/>
<feature type="domain" description="T-SNARE coiled-coil homology" evidence="8">
    <location>
        <begin position="209"/>
        <end position="266"/>
    </location>
</feature>
<dbReference type="STRING" id="71139.A0A059ATG6"/>
<keyword evidence="3" id="KW-0653">Protein transport</keyword>
<dbReference type="FunFam" id="1.20.5.110:FF:000008">
    <property type="entry name" value="Syntaxin 132"/>
    <property type="match status" value="1"/>
</dbReference>
<protein>
    <recommendedName>
        <fullName evidence="8">t-SNARE coiled-coil homology domain-containing protein</fullName>
    </recommendedName>
</protein>
<keyword evidence="7" id="KW-0472">Membrane</keyword>
<dbReference type="PANTHER" id="PTHR19957">
    <property type="entry name" value="SYNTAXIN"/>
    <property type="match status" value="1"/>
</dbReference>